<evidence type="ECO:0000256" key="6">
    <source>
        <dbReference type="ARBA" id="ARBA00022989"/>
    </source>
</evidence>
<keyword evidence="3" id="KW-0050">Antiport</keyword>
<keyword evidence="7" id="KW-0406">Ion transport</keyword>
<feature type="transmembrane region" description="Helical" evidence="10">
    <location>
        <begin position="20"/>
        <end position="37"/>
    </location>
</feature>
<dbReference type="RefSeq" id="WP_146373576.1">
    <property type="nucleotide sequence ID" value="NZ_SJPP01000003.1"/>
</dbReference>
<feature type="transmembrane region" description="Helical" evidence="10">
    <location>
        <begin position="98"/>
        <end position="122"/>
    </location>
</feature>
<evidence type="ECO:0000256" key="8">
    <source>
        <dbReference type="ARBA" id="ARBA00023136"/>
    </source>
</evidence>
<gene>
    <name evidence="11" type="primary">norM_2</name>
    <name evidence="11" type="ORF">CA54_51150</name>
</gene>
<evidence type="ECO:0000256" key="4">
    <source>
        <dbReference type="ARBA" id="ARBA00022475"/>
    </source>
</evidence>
<evidence type="ECO:0000256" key="1">
    <source>
        <dbReference type="ARBA" id="ARBA00004651"/>
    </source>
</evidence>
<comment type="caution">
    <text evidence="11">The sequence shown here is derived from an EMBL/GenBank/DDBJ whole genome shotgun (WGS) entry which is preliminary data.</text>
</comment>
<dbReference type="PANTHER" id="PTHR43298:SF2">
    <property type="entry name" value="FMN_FAD EXPORTER YEEO-RELATED"/>
    <property type="match status" value="1"/>
</dbReference>
<dbReference type="NCBIfam" id="TIGR00797">
    <property type="entry name" value="matE"/>
    <property type="match status" value="1"/>
</dbReference>
<keyword evidence="5 10" id="KW-0812">Transmembrane</keyword>
<evidence type="ECO:0000256" key="3">
    <source>
        <dbReference type="ARBA" id="ARBA00022449"/>
    </source>
</evidence>
<dbReference type="GO" id="GO:0005886">
    <property type="term" value="C:plasma membrane"/>
    <property type="evidence" value="ECO:0007669"/>
    <property type="project" value="UniProtKB-SubCell"/>
</dbReference>
<sequence>MKGFLTTPPKPGSSSELLRIAVPLVISSGTLSLMQVLDRMFLMWYSTDALAAAMPSGLLHWSLMSIAIGTAGYVNTFVAQYEGAGRPDRVAGAMWQGIYFCIFASAIMLFFLPCTEGIFRLVGHEKAVQDLECTYFRILCVGTAPFLLSAVLSCFYSGRGRTMTIMWVNLAATVINAALNYWLVFGGWGVPAMGIAGAGWATVIASCLGVAAFIVLLLRSEDARPYQLLENYHFNREMFVRLLRYGLPSGVHFFVDVACFSAFILLIGAIGKEQLAATNLAFNINSLLFLPMLGFGTAVMTLVGKRIGEGRPQMAVRTTWIAFGFTTVYMSVWAAILILAPGIVLAPYAARSNPAEFAAIQPTIVVLLQFIAAYTLFDGMNIVFASAIRGAGDTRFCLLFTFFSSLSLMVIPAFLVLRVYHMGLYAAWACVMIYIVFLSFGFLLRFLTGQWKSMSVIHETPAVTADEPRWEWDLPDPESIPVAVK</sequence>
<dbReference type="GO" id="GO:0042910">
    <property type="term" value="F:xenobiotic transmembrane transporter activity"/>
    <property type="evidence" value="ECO:0007669"/>
    <property type="project" value="InterPro"/>
</dbReference>
<evidence type="ECO:0000256" key="10">
    <source>
        <dbReference type="SAM" id="Phobius"/>
    </source>
</evidence>
<evidence type="ECO:0000256" key="7">
    <source>
        <dbReference type="ARBA" id="ARBA00023065"/>
    </source>
</evidence>
<dbReference type="InterPro" id="IPR050222">
    <property type="entry name" value="MATE_MdtK"/>
</dbReference>
<keyword evidence="12" id="KW-1185">Reference proteome</keyword>
<dbReference type="PIRSF" id="PIRSF006603">
    <property type="entry name" value="DinF"/>
    <property type="match status" value="1"/>
</dbReference>
<evidence type="ECO:0000256" key="2">
    <source>
        <dbReference type="ARBA" id="ARBA00022448"/>
    </source>
</evidence>
<organism evidence="11 12">
    <name type="scientific">Symmachiella macrocystis</name>
    <dbReference type="NCBI Taxonomy" id="2527985"/>
    <lineage>
        <taxon>Bacteria</taxon>
        <taxon>Pseudomonadati</taxon>
        <taxon>Planctomycetota</taxon>
        <taxon>Planctomycetia</taxon>
        <taxon>Planctomycetales</taxon>
        <taxon>Planctomycetaceae</taxon>
        <taxon>Symmachiella</taxon>
    </lineage>
</organism>
<feature type="transmembrane region" description="Helical" evidence="10">
    <location>
        <begin position="282"/>
        <end position="303"/>
    </location>
</feature>
<feature type="transmembrane region" description="Helical" evidence="10">
    <location>
        <begin position="364"/>
        <end position="384"/>
    </location>
</feature>
<accession>A0A5C6B633</accession>
<dbReference type="PANTHER" id="PTHR43298">
    <property type="entry name" value="MULTIDRUG RESISTANCE PROTEIN NORM-RELATED"/>
    <property type="match status" value="1"/>
</dbReference>
<name>A0A5C6B633_9PLAN</name>
<feature type="transmembrane region" description="Helical" evidence="10">
    <location>
        <begin position="197"/>
        <end position="218"/>
    </location>
</feature>
<comment type="subcellular location">
    <subcellularLocation>
        <location evidence="1">Cell membrane</location>
        <topology evidence="1">Multi-pass membrane protein</topology>
    </subcellularLocation>
</comment>
<keyword evidence="4" id="KW-1003">Cell membrane</keyword>
<keyword evidence="6 10" id="KW-1133">Transmembrane helix</keyword>
<evidence type="ECO:0000313" key="11">
    <source>
        <dbReference type="EMBL" id="TWU06716.1"/>
    </source>
</evidence>
<keyword evidence="8 10" id="KW-0472">Membrane</keyword>
<evidence type="ECO:0000256" key="5">
    <source>
        <dbReference type="ARBA" id="ARBA00022692"/>
    </source>
</evidence>
<dbReference type="CDD" id="cd13133">
    <property type="entry name" value="MATE_like_7"/>
    <property type="match status" value="1"/>
</dbReference>
<feature type="transmembrane region" description="Helical" evidence="10">
    <location>
        <begin position="134"/>
        <end position="155"/>
    </location>
</feature>
<dbReference type="AlphaFoldDB" id="A0A5C6B633"/>
<evidence type="ECO:0000313" key="12">
    <source>
        <dbReference type="Proteomes" id="UP000320735"/>
    </source>
</evidence>
<evidence type="ECO:0000256" key="9">
    <source>
        <dbReference type="ARBA" id="ARBA00031636"/>
    </source>
</evidence>
<feature type="transmembrane region" description="Helical" evidence="10">
    <location>
        <begin position="57"/>
        <end position="78"/>
    </location>
</feature>
<dbReference type="Pfam" id="PF01554">
    <property type="entry name" value="MatE"/>
    <property type="match status" value="2"/>
</dbReference>
<dbReference type="OrthoDB" id="9805232at2"/>
<dbReference type="InterPro" id="IPR048279">
    <property type="entry name" value="MdtK-like"/>
</dbReference>
<feature type="transmembrane region" description="Helical" evidence="10">
    <location>
        <begin position="396"/>
        <end position="417"/>
    </location>
</feature>
<keyword evidence="2" id="KW-0813">Transport</keyword>
<dbReference type="GO" id="GO:0006811">
    <property type="term" value="P:monoatomic ion transport"/>
    <property type="evidence" value="ECO:0007669"/>
    <property type="project" value="UniProtKB-KW"/>
</dbReference>
<dbReference type="GO" id="GO:0015297">
    <property type="term" value="F:antiporter activity"/>
    <property type="evidence" value="ECO:0007669"/>
    <property type="project" value="UniProtKB-KW"/>
</dbReference>
<dbReference type="InterPro" id="IPR002528">
    <property type="entry name" value="MATE_fam"/>
</dbReference>
<proteinExistence type="predicted"/>
<feature type="transmembrane region" description="Helical" evidence="10">
    <location>
        <begin position="315"/>
        <end position="344"/>
    </location>
</feature>
<feature type="transmembrane region" description="Helical" evidence="10">
    <location>
        <begin position="245"/>
        <end position="270"/>
    </location>
</feature>
<feature type="transmembrane region" description="Helical" evidence="10">
    <location>
        <begin position="423"/>
        <end position="444"/>
    </location>
</feature>
<reference evidence="11 12" key="1">
    <citation type="submission" date="2019-02" db="EMBL/GenBank/DDBJ databases">
        <title>Deep-cultivation of Planctomycetes and their phenomic and genomic characterization uncovers novel biology.</title>
        <authorList>
            <person name="Wiegand S."/>
            <person name="Jogler M."/>
            <person name="Boedeker C."/>
            <person name="Pinto D."/>
            <person name="Vollmers J."/>
            <person name="Rivas-Marin E."/>
            <person name="Kohn T."/>
            <person name="Peeters S.H."/>
            <person name="Heuer A."/>
            <person name="Rast P."/>
            <person name="Oberbeckmann S."/>
            <person name="Bunk B."/>
            <person name="Jeske O."/>
            <person name="Meyerdierks A."/>
            <person name="Storesund J.E."/>
            <person name="Kallscheuer N."/>
            <person name="Luecker S."/>
            <person name="Lage O.M."/>
            <person name="Pohl T."/>
            <person name="Merkel B.J."/>
            <person name="Hornburger P."/>
            <person name="Mueller R.-W."/>
            <person name="Bruemmer F."/>
            <person name="Labrenz M."/>
            <person name="Spormann A.M."/>
            <person name="Op Den Camp H."/>
            <person name="Overmann J."/>
            <person name="Amann R."/>
            <person name="Jetten M.S.M."/>
            <person name="Mascher T."/>
            <person name="Medema M.H."/>
            <person name="Devos D.P."/>
            <person name="Kaster A.-K."/>
            <person name="Ovreas L."/>
            <person name="Rohde M."/>
            <person name="Galperin M.Y."/>
            <person name="Jogler C."/>
        </authorList>
    </citation>
    <scope>NUCLEOTIDE SEQUENCE [LARGE SCALE GENOMIC DNA]</scope>
    <source>
        <strain evidence="11 12">CA54</strain>
    </source>
</reference>
<feature type="transmembrane region" description="Helical" evidence="10">
    <location>
        <begin position="167"/>
        <end position="185"/>
    </location>
</feature>
<protein>
    <recommendedName>
        <fullName evidence="9">Multidrug-efflux transporter</fullName>
    </recommendedName>
</protein>
<dbReference type="EMBL" id="SJPP01000003">
    <property type="protein sequence ID" value="TWU06716.1"/>
    <property type="molecule type" value="Genomic_DNA"/>
</dbReference>
<dbReference type="Proteomes" id="UP000320735">
    <property type="component" value="Unassembled WGS sequence"/>
</dbReference>